<organism evidence="2 3">
    <name type="scientific">Actinidia rufa</name>
    <dbReference type="NCBI Taxonomy" id="165716"/>
    <lineage>
        <taxon>Eukaryota</taxon>
        <taxon>Viridiplantae</taxon>
        <taxon>Streptophyta</taxon>
        <taxon>Embryophyta</taxon>
        <taxon>Tracheophyta</taxon>
        <taxon>Spermatophyta</taxon>
        <taxon>Magnoliopsida</taxon>
        <taxon>eudicotyledons</taxon>
        <taxon>Gunneridae</taxon>
        <taxon>Pentapetalae</taxon>
        <taxon>asterids</taxon>
        <taxon>Ericales</taxon>
        <taxon>Actinidiaceae</taxon>
        <taxon>Actinidia</taxon>
    </lineage>
</organism>
<sequence>MEEIWLKSQSSNKGLLPAPNPSVFAMPHRPPSSSPSRPKLHHLFSPIMPSLIEQFLHTQPYAMSASSSIDLSSPSFSGMFSSFWVLDSGASHCMSPNSSSFTSLSFAPPIFVMTADGSPMPLAGVRSDSQTQKLIGTGHRREGLYVLDQLSVPAVVASGLPHTEVHLILKVMGDMRIIGEVRTMESMATKSLLRLPKESMVLEGNFLNHDLFDPFKVAEKALHISSSEYPLSIIKFLHEFRWSIGSVFPSYTPSWDDNLNLDDTLTFITLYMNRGFVCLIRVSTIIRAFTLVLMASIQASRKRGGGGVSRSSHPYSEWRGSPHPQVHLIFKFISSLE</sequence>
<name>A0A7J0DH61_9ERIC</name>
<dbReference type="AlphaFoldDB" id="A0A7J0DH61"/>
<evidence type="ECO:0000256" key="1">
    <source>
        <dbReference type="SAM" id="MobiDB-lite"/>
    </source>
</evidence>
<proteinExistence type="predicted"/>
<keyword evidence="3" id="KW-1185">Reference proteome</keyword>
<comment type="caution">
    <text evidence="2">The sequence shown here is derived from an EMBL/GenBank/DDBJ whole genome shotgun (WGS) entry which is preliminary data.</text>
</comment>
<accession>A0A7J0DH61</accession>
<reference evidence="3" key="1">
    <citation type="submission" date="2019-07" db="EMBL/GenBank/DDBJ databases">
        <title>De Novo Assembly of kiwifruit Actinidia rufa.</title>
        <authorList>
            <person name="Sugita-Konishi S."/>
            <person name="Sato K."/>
            <person name="Mori E."/>
            <person name="Abe Y."/>
            <person name="Kisaki G."/>
            <person name="Hamano K."/>
            <person name="Suezawa K."/>
            <person name="Otani M."/>
            <person name="Fukuda T."/>
            <person name="Manabe T."/>
            <person name="Gomi K."/>
            <person name="Tabuchi M."/>
            <person name="Akimitsu K."/>
            <person name="Kataoka I."/>
        </authorList>
    </citation>
    <scope>NUCLEOTIDE SEQUENCE [LARGE SCALE GENOMIC DNA]</scope>
    <source>
        <strain evidence="3">cv. Fuchu</strain>
    </source>
</reference>
<gene>
    <name evidence="2" type="ORF">Acr_00g0036980</name>
</gene>
<protein>
    <submittedName>
        <fullName evidence="2">Uncharacterized protein</fullName>
    </submittedName>
</protein>
<feature type="region of interest" description="Disordered" evidence="1">
    <location>
        <begin position="1"/>
        <end position="37"/>
    </location>
</feature>
<evidence type="ECO:0000313" key="3">
    <source>
        <dbReference type="Proteomes" id="UP000585474"/>
    </source>
</evidence>
<dbReference type="EMBL" id="BJWL01000218">
    <property type="protein sequence ID" value="GFS34961.1"/>
    <property type="molecule type" value="Genomic_DNA"/>
</dbReference>
<evidence type="ECO:0000313" key="2">
    <source>
        <dbReference type="EMBL" id="GFS34961.1"/>
    </source>
</evidence>
<dbReference type="Proteomes" id="UP000585474">
    <property type="component" value="Unassembled WGS sequence"/>
</dbReference>